<dbReference type="STRING" id="282683.SAMN04488105_12319"/>
<evidence type="ECO:0000256" key="13">
    <source>
        <dbReference type="SAM" id="Phobius"/>
    </source>
</evidence>
<keyword evidence="9 13" id="KW-1133">Transmembrane helix</keyword>
<evidence type="ECO:0000259" key="14">
    <source>
        <dbReference type="Pfam" id="PF01292"/>
    </source>
</evidence>
<keyword evidence="5" id="KW-0349">Heme</keyword>
<comment type="subcellular location">
    <subcellularLocation>
        <location evidence="2">Cell membrane</location>
        <topology evidence="2">Multi-pass membrane protein</topology>
    </subcellularLocation>
</comment>
<keyword evidence="10" id="KW-0408">Iron</keyword>
<keyword evidence="6 13" id="KW-0812">Transmembrane</keyword>
<feature type="transmembrane region" description="Helical" evidence="13">
    <location>
        <begin position="98"/>
        <end position="117"/>
    </location>
</feature>
<dbReference type="Gene3D" id="1.20.950.20">
    <property type="entry name" value="Transmembrane di-heme cytochromes, Chain C"/>
    <property type="match status" value="1"/>
</dbReference>
<dbReference type="GO" id="GO:0020037">
    <property type="term" value="F:heme binding"/>
    <property type="evidence" value="ECO:0007669"/>
    <property type="project" value="TreeGrafter"/>
</dbReference>
<keyword evidence="8" id="KW-0249">Electron transport</keyword>
<name>A0A1G7LEB7_9RHOB</name>
<evidence type="ECO:0000256" key="8">
    <source>
        <dbReference type="ARBA" id="ARBA00022982"/>
    </source>
</evidence>
<dbReference type="RefSeq" id="WP_089963541.1">
    <property type="nucleotide sequence ID" value="NZ_FNAV01000023.1"/>
</dbReference>
<feature type="transmembrane region" description="Helical" evidence="13">
    <location>
        <begin position="149"/>
        <end position="171"/>
    </location>
</feature>
<proteinExistence type="inferred from homology"/>
<keyword evidence="4" id="KW-1003">Cell membrane</keyword>
<organism evidence="15 16">
    <name type="scientific">Salipiger thiooxidans</name>
    <dbReference type="NCBI Taxonomy" id="282683"/>
    <lineage>
        <taxon>Bacteria</taxon>
        <taxon>Pseudomonadati</taxon>
        <taxon>Pseudomonadota</taxon>
        <taxon>Alphaproteobacteria</taxon>
        <taxon>Rhodobacterales</taxon>
        <taxon>Roseobacteraceae</taxon>
        <taxon>Salipiger</taxon>
    </lineage>
</organism>
<gene>
    <name evidence="15" type="ORF">SAMN04488105_12319</name>
</gene>
<dbReference type="GO" id="GO:0009055">
    <property type="term" value="F:electron transfer activity"/>
    <property type="evidence" value="ECO:0007669"/>
    <property type="project" value="InterPro"/>
</dbReference>
<dbReference type="SUPFAM" id="SSF81342">
    <property type="entry name" value="Transmembrane di-heme cytochromes"/>
    <property type="match status" value="1"/>
</dbReference>
<feature type="transmembrane region" description="Helical" evidence="13">
    <location>
        <begin position="19"/>
        <end position="38"/>
    </location>
</feature>
<comment type="similarity">
    <text evidence="12">Belongs to the cytochrome b561 family.</text>
</comment>
<evidence type="ECO:0000256" key="10">
    <source>
        <dbReference type="ARBA" id="ARBA00023004"/>
    </source>
</evidence>
<keyword evidence="3" id="KW-0813">Transport</keyword>
<dbReference type="PANTHER" id="PTHR30529">
    <property type="entry name" value="CYTOCHROME B561"/>
    <property type="match status" value="1"/>
</dbReference>
<dbReference type="InterPro" id="IPR011577">
    <property type="entry name" value="Cyt_b561_bac/Ni-Hgenase"/>
</dbReference>
<evidence type="ECO:0000313" key="16">
    <source>
        <dbReference type="Proteomes" id="UP000198994"/>
    </source>
</evidence>
<dbReference type="InterPro" id="IPR016174">
    <property type="entry name" value="Di-haem_cyt_TM"/>
</dbReference>
<comment type="cofactor">
    <cofactor evidence="1">
        <name>heme b</name>
        <dbReference type="ChEBI" id="CHEBI:60344"/>
    </cofactor>
</comment>
<dbReference type="Pfam" id="PF01292">
    <property type="entry name" value="Ni_hydr_CYTB"/>
    <property type="match status" value="1"/>
</dbReference>
<feature type="domain" description="Cytochrome b561 bacterial/Ni-hydrogenase" evidence="14">
    <location>
        <begin position="12"/>
        <end position="182"/>
    </location>
</feature>
<evidence type="ECO:0000256" key="2">
    <source>
        <dbReference type="ARBA" id="ARBA00004651"/>
    </source>
</evidence>
<evidence type="ECO:0000256" key="5">
    <source>
        <dbReference type="ARBA" id="ARBA00022617"/>
    </source>
</evidence>
<evidence type="ECO:0000256" key="9">
    <source>
        <dbReference type="ARBA" id="ARBA00022989"/>
    </source>
</evidence>
<keyword evidence="7" id="KW-0479">Metal-binding</keyword>
<keyword evidence="16" id="KW-1185">Reference proteome</keyword>
<keyword evidence="11 13" id="KW-0472">Membrane</keyword>
<dbReference type="InterPro" id="IPR052168">
    <property type="entry name" value="Cytochrome_b561_oxidase"/>
</dbReference>
<evidence type="ECO:0000256" key="11">
    <source>
        <dbReference type="ARBA" id="ARBA00023136"/>
    </source>
</evidence>
<reference evidence="16" key="1">
    <citation type="submission" date="2016-10" db="EMBL/GenBank/DDBJ databases">
        <authorList>
            <person name="Varghese N."/>
            <person name="Submissions S."/>
        </authorList>
    </citation>
    <scope>NUCLEOTIDE SEQUENCE [LARGE SCALE GENOMIC DNA]</scope>
    <source>
        <strain evidence="16">DSM 10146</strain>
    </source>
</reference>
<dbReference type="EMBL" id="FNAV01000023">
    <property type="protein sequence ID" value="SDF47380.1"/>
    <property type="molecule type" value="Genomic_DNA"/>
</dbReference>
<evidence type="ECO:0000313" key="15">
    <source>
        <dbReference type="EMBL" id="SDF47380.1"/>
    </source>
</evidence>
<dbReference type="PANTHER" id="PTHR30529:SF1">
    <property type="entry name" value="CYTOCHROME B561 HOMOLOG 2"/>
    <property type="match status" value="1"/>
</dbReference>
<dbReference type="GO" id="GO:0046872">
    <property type="term" value="F:metal ion binding"/>
    <property type="evidence" value="ECO:0007669"/>
    <property type="project" value="UniProtKB-KW"/>
</dbReference>
<evidence type="ECO:0000256" key="3">
    <source>
        <dbReference type="ARBA" id="ARBA00022448"/>
    </source>
</evidence>
<dbReference type="OrthoDB" id="8156287at2"/>
<dbReference type="GO" id="GO:0005886">
    <property type="term" value="C:plasma membrane"/>
    <property type="evidence" value="ECO:0007669"/>
    <property type="project" value="UniProtKB-SubCell"/>
</dbReference>
<accession>A0A1G7LEB7</accession>
<dbReference type="AlphaFoldDB" id="A0A1G7LEB7"/>
<sequence length="184" mass="19831">MVSASETQFSLRYSRASRLLHWLTVLLVLTTIPAGLVMVQEGLPRALQDTLFLYHKNIGPVILLLVVLRLVVRLIAAPPPLPASVSALQALAAKVVHWLLYIVLVALVISGIVRVQAGGFPMEVWDPLLGGMIAKDEALAKSASGFHELAKSVLIVLIAMHIGAAALHGLVKRDGVFSRMWPPA</sequence>
<dbReference type="Proteomes" id="UP000198994">
    <property type="component" value="Unassembled WGS sequence"/>
</dbReference>
<protein>
    <submittedName>
        <fullName evidence="15">Cytochrome b561</fullName>
    </submittedName>
</protein>
<evidence type="ECO:0000256" key="4">
    <source>
        <dbReference type="ARBA" id="ARBA00022475"/>
    </source>
</evidence>
<dbReference type="GO" id="GO:0022904">
    <property type="term" value="P:respiratory electron transport chain"/>
    <property type="evidence" value="ECO:0007669"/>
    <property type="project" value="InterPro"/>
</dbReference>
<feature type="transmembrane region" description="Helical" evidence="13">
    <location>
        <begin position="58"/>
        <end position="77"/>
    </location>
</feature>
<evidence type="ECO:0000256" key="1">
    <source>
        <dbReference type="ARBA" id="ARBA00001970"/>
    </source>
</evidence>
<evidence type="ECO:0000256" key="12">
    <source>
        <dbReference type="ARBA" id="ARBA00037975"/>
    </source>
</evidence>
<evidence type="ECO:0000256" key="7">
    <source>
        <dbReference type="ARBA" id="ARBA00022723"/>
    </source>
</evidence>
<evidence type="ECO:0000256" key="6">
    <source>
        <dbReference type="ARBA" id="ARBA00022692"/>
    </source>
</evidence>